<proteinExistence type="predicted"/>
<accession>D2U3P0</accession>
<protein>
    <submittedName>
        <fullName evidence="1">Uncharacterized protein</fullName>
    </submittedName>
</protein>
<organism evidence="1">
    <name type="scientific">Arsenophonus nasoniae</name>
    <name type="common">son-killer infecting Nasonia vitripennis</name>
    <dbReference type="NCBI Taxonomy" id="638"/>
    <lineage>
        <taxon>Bacteria</taxon>
        <taxon>Pseudomonadati</taxon>
        <taxon>Pseudomonadota</taxon>
        <taxon>Gammaproteobacteria</taxon>
        <taxon>Enterobacterales</taxon>
        <taxon>Morganellaceae</taxon>
        <taxon>Arsenophonus</taxon>
    </lineage>
</organism>
<name>D2U3P0_9GAMM</name>
<sequence length="118" mass="13665">MENIKLMIRCRYITLYTLSIFISFFLSFPLYAENSMVPLLEKRLNAEFSKPMKVNQDSVIYAVVGGKIRQAGWLLKNSVLLMQPAKNNFYRFHFGNSEGYITQQQASEAKKISFLLIV</sequence>
<evidence type="ECO:0000313" key="1">
    <source>
        <dbReference type="EMBL" id="CBA76004.1"/>
    </source>
</evidence>
<dbReference type="AlphaFoldDB" id="D2U3P0"/>
<dbReference type="EMBL" id="FN545258">
    <property type="protein sequence ID" value="CBA76004.1"/>
    <property type="molecule type" value="Genomic_DNA"/>
</dbReference>
<gene>
    <name evidence="1" type="ORF">ARN_32730</name>
</gene>
<dbReference type="GeneID" id="96879013"/>
<reference evidence="1" key="1">
    <citation type="journal article" date="2010" name="Insect Mol. Biol.">
        <title>The draft genome sequence of Arsenophonus nasoniae, son-killer bacterium of Nasonia vitripennis, reveals genes associated with virulence and symbiosis.</title>
        <authorList>
            <person name="Wilkes T."/>
            <person name="Darby A.C."/>
            <person name="Choi J."/>
            <person name="Colborne J.K."/>
            <person name="Werren J.H."/>
            <person name="Hurst G.D.D."/>
        </authorList>
    </citation>
    <scope>NUCLEOTIDE SEQUENCE</scope>
</reference>
<dbReference type="RefSeq" id="WP_135678133.1">
    <property type="nucleotide sequence ID" value="NZ_CP038613.1"/>
</dbReference>